<accession>A0A8I1G9H0</accession>
<dbReference type="Pfam" id="PF01636">
    <property type="entry name" value="APH"/>
    <property type="match status" value="1"/>
</dbReference>
<keyword evidence="3" id="KW-1185">Reference proteome</keyword>
<dbReference type="PANTHER" id="PTHR47829">
    <property type="entry name" value="HYDROLASE, PUTATIVE (AFU_ORTHOLOGUE AFUA_1G12880)-RELATED"/>
    <property type="match status" value="1"/>
</dbReference>
<dbReference type="RefSeq" id="WP_037235882.1">
    <property type="nucleotide sequence ID" value="NZ_JAEMUK010000010.1"/>
</dbReference>
<reference evidence="2 3" key="1">
    <citation type="submission" date="2020-12" db="EMBL/GenBank/DDBJ databases">
        <title>Revised draft genomes of Rhodomicrobium vannielii ATCC 17100 and Rhodomicrobium udaipurense JA643.</title>
        <authorList>
            <person name="Conners E.M."/>
            <person name="Davenport E.J."/>
            <person name="Bose A."/>
        </authorList>
    </citation>
    <scope>NUCLEOTIDE SEQUENCE [LARGE SCALE GENOMIC DNA]</scope>
    <source>
        <strain evidence="2 3">JA643</strain>
    </source>
</reference>
<dbReference type="InterPro" id="IPR002575">
    <property type="entry name" value="Aminoglycoside_PTrfase"/>
</dbReference>
<dbReference type="InterPro" id="IPR041726">
    <property type="entry name" value="ACAD10_11_N"/>
</dbReference>
<dbReference type="PANTHER" id="PTHR47829:SF3">
    <property type="entry name" value="AMINOGLYCOSIDE PHOSPHOTRANSFERASE DOMAIN-CONTAINING PROTEIN"/>
    <property type="match status" value="1"/>
</dbReference>
<dbReference type="SUPFAM" id="SSF56112">
    <property type="entry name" value="Protein kinase-like (PK-like)"/>
    <property type="match status" value="1"/>
</dbReference>
<dbReference type="InterPro" id="IPR011009">
    <property type="entry name" value="Kinase-like_dom_sf"/>
</dbReference>
<dbReference type="GO" id="GO:0016740">
    <property type="term" value="F:transferase activity"/>
    <property type="evidence" value="ECO:0007669"/>
    <property type="project" value="UniProtKB-KW"/>
</dbReference>
<dbReference type="InterPro" id="IPR052898">
    <property type="entry name" value="ACAD10-like"/>
</dbReference>
<dbReference type="Proteomes" id="UP000623250">
    <property type="component" value="Unassembled WGS sequence"/>
</dbReference>
<evidence type="ECO:0000313" key="2">
    <source>
        <dbReference type="EMBL" id="MBJ7543002.1"/>
    </source>
</evidence>
<dbReference type="Gene3D" id="3.30.200.20">
    <property type="entry name" value="Phosphorylase Kinase, domain 1"/>
    <property type="match status" value="1"/>
</dbReference>
<keyword evidence="2" id="KW-0808">Transferase</keyword>
<name>A0A8I1G9H0_9HYPH</name>
<organism evidence="2 3">
    <name type="scientific">Rhodomicrobium udaipurense</name>
    <dbReference type="NCBI Taxonomy" id="1202716"/>
    <lineage>
        <taxon>Bacteria</taxon>
        <taxon>Pseudomonadati</taxon>
        <taxon>Pseudomonadota</taxon>
        <taxon>Alphaproteobacteria</taxon>
        <taxon>Hyphomicrobiales</taxon>
        <taxon>Hyphomicrobiaceae</taxon>
        <taxon>Rhodomicrobium</taxon>
    </lineage>
</organism>
<evidence type="ECO:0000259" key="1">
    <source>
        <dbReference type="Pfam" id="PF01636"/>
    </source>
</evidence>
<evidence type="ECO:0000313" key="3">
    <source>
        <dbReference type="Proteomes" id="UP000623250"/>
    </source>
</evidence>
<dbReference type="EMBL" id="JAEMUK010000010">
    <property type="protein sequence ID" value="MBJ7543002.1"/>
    <property type="molecule type" value="Genomic_DNA"/>
</dbReference>
<gene>
    <name evidence="2" type="ORF">JDN41_05465</name>
</gene>
<sequence length="349" mass="39020">MAELIDIPDGHRFDEAKLRHYLKRHLQDFVGDPTIQQFQGGQSNPTFLITTASRKYVLRKQPPGKLLPSAHAIDREYRVQMALKDTPVPVVSMQLFCEDPSVIGTPFYVMDYYPGRIFADNKLPELNQNQRRAVYIAFAETLAAIHEVDFRALGLADFGRTDGYAARQLKRWTEQYEASKTGPNEAMENLIAWLNAHLPAEDEPALTHGDYRLDNVMFELDAPHVIAVLDWELSTLGNPLADLGYVCMAYRTPKDLPILKGLKGVDLNALGIPSEDEIVAAYCRRAGRDSVPDLTFFIALSFFRFAAIAQGVYARFLQGNAADKRAPLAEQAAHVLAQEGWKIADNAGN</sequence>
<comment type="caution">
    <text evidence="2">The sequence shown here is derived from an EMBL/GenBank/DDBJ whole genome shotgun (WGS) entry which is preliminary data.</text>
</comment>
<dbReference type="Gene3D" id="3.90.1200.10">
    <property type="match status" value="1"/>
</dbReference>
<dbReference type="CDD" id="cd05154">
    <property type="entry name" value="ACAD10_11_N-like"/>
    <property type="match status" value="1"/>
</dbReference>
<dbReference type="AlphaFoldDB" id="A0A8I1G9H0"/>
<protein>
    <submittedName>
        <fullName evidence="2">Phosphotransferase</fullName>
    </submittedName>
</protein>
<proteinExistence type="predicted"/>
<feature type="domain" description="Aminoglycoside phosphotransferase" evidence="1">
    <location>
        <begin position="34"/>
        <end position="261"/>
    </location>
</feature>